<dbReference type="NCBIfam" id="TIGR01669">
    <property type="entry name" value="phage_XkdX"/>
    <property type="match status" value="1"/>
</dbReference>
<gene>
    <name evidence="1" type="ORF">SDC9_190736</name>
</gene>
<comment type="caution">
    <text evidence="1">The sequence shown here is derived from an EMBL/GenBank/DDBJ whole genome shotgun (WGS) entry which is preliminary data.</text>
</comment>
<protein>
    <recommendedName>
        <fullName evidence="2">XkdX family protein</fullName>
    </recommendedName>
</protein>
<dbReference type="Pfam" id="PF09693">
    <property type="entry name" value="Phage_XkdX"/>
    <property type="match status" value="1"/>
</dbReference>
<dbReference type="InterPro" id="IPR010022">
    <property type="entry name" value="XkdX"/>
</dbReference>
<evidence type="ECO:0008006" key="2">
    <source>
        <dbReference type="Google" id="ProtNLM"/>
    </source>
</evidence>
<proteinExistence type="predicted"/>
<evidence type="ECO:0000313" key="1">
    <source>
        <dbReference type="EMBL" id="MPN43177.1"/>
    </source>
</evidence>
<reference evidence="1" key="1">
    <citation type="submission" date="2019-08" db="EMBL/GenBank/DDBJ databases">
        <authorList>
            <person name="Kucharzyk K."/>
            <person name="Murdoch R.W."/>
            <person name="Higgins S."/>
            <person name="Loffler F."/>
        </authorList>
    </citation>
    <scope>NUCLEOTIDE SEQUENCE</scope>
</reference>
<sequence length="45" mass="5294">MIYKIVKRYFDSQIYSAENVGMFVQSGKITAEQYTEITGQEYHII</sequence>
<organism evidence="1">
    <name type="scientific">bioreactor metagenome</name>
    <dbReference type="NCBI Taxonomy" id="1076179"/>
    <lineage>
        <taxon>unclassified sequences</taxon>
        <taxon>metagenomes</taxon>
        <taxon>ecological metagenomes</taxon>
    </lineage>
</organism>
<accession>A0A645HW09</accession>
<dbReference type="AlphaFoldDB" id="A0A645HW09"/>
<name>A0A645HW09_9ZZZZ</name>
<dbReference type="EMBL" id="VSSQ01101417">
    <property type="protein sequence ID" value="MPN43177.1"/>
    <property type="molecule type" value="Genomic_DNA"/>
</dbReference>